<dbReference type="RefSeq" id="WP_027895880.1">
    <property type="nucleotide sequence ID" value="NZ_CP027569.1"/>
</dbReference>
<proteinExistence type="predicted"/>
<dbReference type="EMBL" id="CP027569">
    <property type="protein sequence ID" value="AVO27505.1"/>
    <property type="molecule type" value="Genomic_DNA"/>
</dbReference>
<evidence type="ECO:0000313" key="2">
    <source>
        <dbReference type="Proteomes" id="UP000238358"/>
    </source>
</evidence>
<evidence type="ECO:0000313" key="1">
    <source>
        <dbReference type="EMBL" id="AVO27505.1"/>
    </source>
</evidence>
<protein>
    <submittedName>
        <fullName evidence="1">Uncharacterized protein</fullName>
    </submittedName>
</protein>
<dbReference type="AlphaFoldDB" id="A0A2S0M7R2"/>
<sequence>MYYEAIITNLVEKYQHLHDGEIMTAHRLDASVLESVMRKPKASPKSHAEFLHMEYDQVLQILRYFGINSQDLRDLMNQQLKAFSDLFDKRLTYQQDVEQDKQWKRDVQQILGTLREERFQMTRGFYLMALLKFCSDIRYRDLFPTRQIWIQDLSAVEAKNFFRDVDYEINRQEKAFDIADLNDMINDSVQETAVKDDEEETLEDKIQNLEFQLQTTRSTLKFVQRSFDDMVANINARSAEAKEEAVNEFFIQLNSERYGRLLDSAFLVETKMELLRKEKYHFPMQVMTLPILLRNFTNFIKANGFRPIDVVGRTFKASADDLLYIVYEGEPFLGDEKKKVQVTSPGWMKGETVISKPVVKEVVE</sequence>
<organism evidence="1 2">
    <name type="scientific">Megasphaera elsdenii</name>
    <dbReference type="NCBI Taxonomy" id="907"/>
    <lineage>
        <taxon>Bacteria</taxon>
        <taxon>Bacillati</taxon>
        <taxon>Bacillota</taxon>
        <taxon>Negativicutes</taxon>
        <taxon>Veillonellales</taxon>
        <taxon>Veillonellaceae</taxon>
        <taxon>Megasphaera</taxon>
    </lineage>
</organism>
<dbReference type="Proteomes" id="UP000238358">
    <property type="component" value="Chromosome"/>
</dbReference>
<accession>A0A2S0M7R2</accession>
<name>A0A2S0M7R2_MEGEL</name>
<dbReference type="OrthoDB" id="2046425at2"/>
<reference evidence="1 2" key="1">
    <citation type="journal article" date="2018" name="Genome Announc.">
        <title>Complete genomes of two Megasphaera elsdenii strains, NCIMB 702410 and ATCC 25940.</title>
        <authorList>
            <person name="Hatmaker E.A."/>
            <person name="O'Dell K."/>
            <person name="Riley L.A."/>
            <person name="Klingeman D.M."/>
            <person name="Guss A.M."/>
        </authorList>
    </citation>
    <scope>NUCLEOTIDE SEQUENCE [LARGE SCALE GENOMIC DNA]</scope>
    <source>
        <strain evidence="1 2">NCIMB702410</strain>
    </source>
</reference>
<gene>
    <name evidence="1" type="ORF">C6Y28_07765</name>
</gene>